<evidence type="ECO:0000256" key="1">
    <source>
        <dbReference type="SAM" id="MobiDB-lite"/>
    </source>
</evidence>
<feature type="non-terminal residue" evidence="2">
    <location>
        <position position="172"/>
    </location>
</feature>
<reference evidence="2 3" key="1">
    <citation type="journal article" date="2021" name="BMC Biol.">
        <title>Horizontally acquired antibacterial genes associated with adaptive radiation of ladybird beetles.</title>
        <authorList>
            <person name="Li H.S."/>
            <person name="Tang X.F."/>
            <person name="Huang Y.H."/>
            <person name="Xu Z.Y."/>
            <person name="Chen M.L."/>
            <person name="Du X.Y."/>
            <person name="Qiu B.Y."/>
            <person name="Chen P.T."/>
            <person name="Zhang W."/>
            <person name="Slipinski A."/>
            <person name="Escalona H.E."/>
            <person name="Waterhouse R.M."/>
            <person name="Zwick A."/>
            <person name="Pang H."/>
        </authorList>
    </citation>
    <scope>NUCLEOTIDE SEQUENCE [LARGE SCALE GENOMIC DNA]</scope>
    <source>
        <strain evidence="2">SYSU2018</strain>
    </source>
</reference>
<feature type="region of interest" description="Disordered" evidence="1">
    <location>
        <begin position="27"/>
        <end position="57"/>
    </location>
</feature>
<dbReference type="EMBL" id="JABFTP020000103">
    <property type="protein sequence ID" value="KAL3276732.1"/>
    <property type="molecule type" value="Genomic_DNA"/>
</dbReference>
<keyword evidence="3" id="KW-1185">Reference proteome</keyword>
<comment type="caution">
    <text evidence="2">The sequence shown here is derived from an EMBL/GenBank/DDBJ whole genome shotgun (WGS) entry which is preliminary data.</text>
</comment>
<dbReference type="AlphaFoldDB" id="A0ABD2NEF0"/>
<dbReference type="Proteomes" id="UP001516400">
    <property type="component" value="Unassembled WGS sequence"/>
</dbReference>
<proteinExistence type="predicted"/>
<gene>
    <name evidence="2" type="ORF">HHI36_012102</name>
</gene>
<feature type="compositionally biased region" description="Basic and acidic residues" evidence="1">
    <location>
        <begin position="39"/>
        <end position="48"/>
    </location>
</feature>
<name>A0ABD2NEF0_9CUCU</name>
<evidence type="ECO:0000313" key="2">
    <source>
        <dbReference type="EMBL" id="KAL3276732.1"/>
    </source>
</evidence>
<protein>
    <submittedName>
        <fullName evidence="2">Uncharacterized protein</fullName>
    </submittedName>
</protein>
<sequence length="172" mass="19659">MTLEILQNGFQLNNNIPEVTLQLLDDSNTDADVNGNNETRTETTENKNENTTGTTTSITNEDHLNFEVDDFEKFLRTPIKETPDEATMSTNFLMMQSTSVATEKNSSNKGAILPSSFKRALFWPTPKEIAQEERRKKYHLLYLHCNGNNINYLMKNLKPAEKRQKGLIMIIT</sequence>
<accession>A0ABD2NEF0</accession>
<organism evidence="2 3">
    <name type="scientific">Cryptolaemus montrouzieri</name>
    <dbReference type="NCBI Taxonomy" id="559131"/>
    <lineage>
        <taxon>Eukaryota</taxon>
        <taxon>Metazoa</taxon>
        <taxon>Ecdysozoa</taxon>
        <taxon>Arthropoda</taxon>
        <taxon>Hexapoda</taxon>
        <taxon>Insecta</taxon>
        <taxon>Pterygota</taxon>
        <taxon>Neoptera</taxon>
        <taxon>Endopterygota</taxon>
        <taxon>Coleoptera</taxon>
        <taxon>Polyphaga</taxon>
        <taxon>Cucujiformia</taxon>
        <taxon>Coccinelloidea</taxon>
        <taxon>Coccinellidae</taxon>
        <taxon>Scymninae</taxon>
        <taxon>Scymnini</taxon>
        <taxon>Cryptolaemus</taxon>
    </lineage>
</organism>
<evidence type="ECO:0000313" key="3">
    <source>
        <dbReference type="Proteomes" id="UP001516400"/>
    </source>
</evidence>